<comment type="caution">
    <text evidence="3">The sequence shown here is derived from an EMBL/GenBank/DDBJ whole genome shotgun (WGS) entry which is preliminary data.</text>
</comment>
<evidence type="ECO:0000256" key="1">
    <source>
        <dbReference type="SAM" id="MobiDB-lite"/>
    </source>
</evidence>
<name>A0A0G1XAF9_9BACT</name>
<evidence type="ECO:0000313" key="3">
    <source>
        <dbReference type="EMBL" id="KKW27971.1"/>
    </source>
</evidence>
<accession>A0A0G1XAF9</accession>
<feature type="domain" description="VWFA" evidence="2">
    <location>
        <begin position="459"/>
        <end position="621"/>
    </location>
</feature>
<organism evidence="3 4">
    <name type="scientific">Candidatus Kaiserbacteria bacterium GW2011_GWB1_52_6</name>
    <dbReference type="NCBI Taxonomy" id="1618674"/>
    <lineage>
        <taxon>Bacteria</taxon>
        <taxon>Candidatus Kaiseribacteriota</taxon>
    </lineage>
</organism>
<dbReference type="AlphaFoldDB" id="A0A0G1XAF9"/>
<proteinExistence type="predicted"/>
<reference evidence="3 4" key="1">
    <citation type="journal article" date="2015" name="Nature">
        <title>rRNA introns, odd ribosomes, and small enigmatic genomes across a large radiation of phyla.</title>
        <authorList>
            <person name="Brown C.T."/>
            <person name="Hug L.A."/>
            <person name="Thomas B.C."/>
            <person name="Sharon I."/>
            <person name="Castelle C.J."/>
            <person name="Singh A."/>
            <person name="Wilkins M.J."/>
            <person name="Williams K.H."/>
            <person name="Banfield J.F."/>
        </authorList>
    </citation>
    <scope>NUCLEOTIDE SEQUENCE [LARGE SCALE GENOMIC DNA]</scope>
</reference>
<dbReference type="SUPFAM" id="SSF53300">
    <property type="entry name" value="vWA-like"/>
    <property type="match status" value="1"/>
</dbReference>
<dbReference type="CDD" id="cd00198">
    <property type="entry name" value="vWFA"/>
    <property type="match status" value="1"/>
</dbReference>
<evidence type="ECO:0000259" key="2">
    <source>
        <dbReference type="PROSITE" id="PS50234"/>
    </source>
</evidence>
<dbReference type="InterPro" id="IPR002035">
    <property type="entry name" value="VWF_A"/>
</dbReference>
<sequence length="660" mass="74723">MIEIWKMVEKNKGPRDANPDTTPTSEEEMRAFFEEDRDFLRAYIGDDSIGIEPAPPGSSVKTLGIDLEKGKMYVNPDFFMQMKHSKKPYVLFHEFEHFRELRDLLAEKSGDKVWRKHRDKVQVSKRYSILDNTWDDVRMNRGVDSRAPALKDAKEALYKEDLFPETDFTKLPKHLQFAYTLLRERMVPNEACTVAPDVRAEIDRLRGIKSKSGVPLLEYASRPDIPPSVRIALQDKYLDPVSKRFFDEDVEQKKKDQQQQGDQGQGEGTGEDDPKSGKDPKKQQAANGAGQKPEKGQKGKGKNSEDQFKNEYAEYNEKNPDKALPAEDIDKAVKKYIEAKQKTGTEKTEEEMLQEAYAREAGVSVEDLRTYQNFWSEVENIQNPETNERVLEELRAIFRKIIAERMAPRLRPKLPTTEGEILARPADAVAAIKAGIQEPAVWETVEVHEKLLERFGNFDVTLVGDRSGSMQESDSDGAVKNVEQRKAIALTLEALTEFSRELDDVHRDLLYDLHVRTESWAFGGDKEIGILKPLSETLTEKERVAVYKTLGDTHGDETKDFKALERIKDSIPEEDWQRIADKKLRKIIIVLSDGNSSDQTAAQKAAKELRDRGVIVVGVGITKSGAAITTTYAPDGRVCEKAGQLGTTLGNLLKEHLKDL</sequence>
<dbReference type="SMART" id="SM00327">
    <property type="entry name" value="VWA"/>
    <property type="match status" value="1"/>
</dbReference>
<evidence type="ECO:0000313" key="4">
    <source>
        <dbReference type="Proteomes" id="UP000034185"/>
    </source>
</evidence>
<gene>
    <name evidence="3" type="ORF">UY70_C0005G0035</name>
</gene>
<dbReference type="PROSITE" id="PS50234">
    <property type="entry name" value="VWFA"/>
    <property type="match status" value="1"/>
</dbReference>
<feature type="compositionally biased region" description="Basic and acidic residues" evidence="1">
    <location>
        <begin position="272"/>
        <end position="282"/>
    </location>
</feature>
<dbReference type="Pfam" id="PF00092">
    <property type="entry name" value="VWA"/>
    <property type="match status" value="1"/>
</dbReference>
<dbReference type="EMBL" id="LCRA01000005">
    <property type="protein sequence ID" value="KKW27971.1"/>
    <property type="molecule type" value="Genomic_DNA"/>
</dbReference>
<protein>
    <recommendedName>
        <fullName evidence="2">VWFA domain-containing protein</fullName>
    </recommendedName>
</protein>
<dbReference type="Gene3D" id="3.40.50.410">
    <property type="entry name" value="von Willebrand factor, type A domain"/>
    <property type="match status" value="1"/>
</dbReference>
<dbReference type="Proteomes" id="UP000034185">
    <property type="component" value="Unassembled WGS sequence"/>
</dbReference>
<feature type="compositionally biased region" description="Basic and acidic residues" evidence="1">
    <location>
        <begin position="292"/>
        <end position="305"/>
    </location>
</feature>
<feature type="region of interest" description="Disordered" evidence="1">
    <location>
        <begin position="249"/>
        <end position="305"/>
    </location>
</feature>
<dbReference type="InterPro" id="IPR036465">
    <property type="entry name" value="vWFA_dom_sf"/>
</dbReference>